<gene>
    <name evidence="3" type="ORF">SMRZ_LOCUS21529</name>
</gene>
<evidence type="ECO:0000256" key="1">
    <source>
        <dbReference type="SAM" id="MobiDB-lite"/>
    </source>
</evidence>
<evidence type="ECO:0000313" key="4">
    <source>
        <dbReference type="Proteomes" id="UP000277204"/>
    </source>
</evidence>
<accession>A0A3P8H8W4</accession>
<dbReference type="Pfam" id="PF02197">
    <property type="entry name" value="RIIa"/>
    <property type="match status" value="1"/>
</dbReference>
<protein>
    <recommendedName>
        <fullName evidence="2">RIIa domain-containing protein</fullName>
    </recommendedName>
</protein>
<dbReference type="Gene3D" id="1.20.890.10">
    <property type="entry name" value="cAMP-dependent protein kinase regulatory subunit, dimerization-anchoring domain"/>
    <property type="match status" value="1"/>
</dbReference>
<sequence>MCLSDRAVIPSSLRKSVLEDIHSGHLGVEKMKSLARLTCWWSEPKVSKPKTGAPSATKPKSTLRKPKGKKVIKPKVKTSKKPKTTVTKKSITKTLRKQMVYIRRAIEHGVMKGTFVRVVNKIESAFSSFKGANASLGQVSCNWNQNWIVNTLLERGMIPEGLPELLEKFTEKAISEKPTDLVEFAANYFHNLLESKSQLEERKLLPNFFA</sequence>
<organism evidence="3 4">
    <name type="scientific">Schistosoma margrebowiei</name>
    <dbReference type="NCBI Taxonomy" id="48269"/>
    <lineage>
        <taxon>Eukaryota</taxon>
        <taxon>Metazoa</taxon>
        <taxon>Spiralia</taxon>
        <taxon>Lophotrochozoa</taxon>
        <taxon>Platyhelminthes</taxon>
        <taxon>Trematoda</taxon>
        <taxon>Digenea</taxon>
        <taxon>Strigeidida</taxon>
        <taxon>Schistosomatoidea</taxon>
        <taxon>Schistosomatidae</taxon>
        <taxon>Schistosoma</taxon>
    </lineage>
</organism>
<dbReference type="CDD" id="cd12099">
    <property type="entry name" value="DD_RII_PKA"/>
    <property type="match status" value="1"/>
</dbReference>
<evidence type="ECO:0000259" key="2">
    <source>
        <dbReference type="SMART" id="SM00394"/>
    </source>
</evidence>
<feature type="domain" description="RIIa" evidence="2">
    <location>
        <begin position="160"/>
        <end position="197"/>
    </location>
</feature>
<dbReference type="Pfam" id="PF17921">
    <property type="entry name" value="Integrase_H2C2"/>
    <property type="match status" value="1"/>
</dbReference>
<dbReference type="SUPFAM" id="SSF47391">
    <property type="entry name" value="Dimerization-anchoring domain of cAMP-dependent PK regulatory subunit"/>
    <property type="match status" value="1"/>
</dbReference>
<dbReference type="InterPro" id="IPR041588">
    <property type="entry name" value="Integrase_H2C2"/>
</dbReference>
<name>A0A3P8H8W4_9TREM</name>
<keyword evidence="4" id="KW-1185">Reference proteome</keyword>
<dbReference type="EMBL" id="UZAI01018744">
    <property type="protein sequence ID" value="VDP39866.1"/>
    <property type="molecule type" value="Genomic_DNA"/>
</dbReference>
<dbReference type="SMART" id="SM00394">
    <property type="entry name" value="RIIa"/>
    <property type="match status" value="1"/>
</dbReference>
<dbReference type="InterPro" id="IPR003117">
    <property type="entry name" value="cAMP_dep_PK_reg_su_I/II_a/b"/>
</dbReference>
<feature type="region of interest" description="Disordered" evidence="1">
    <location>
        <begin position="46"/>
        <end position="69"/>
    </location>
</feature>
<evidence type="ECO:0000313" key="3">
    <source>
        <dbReference type="EMBL" id="VDP39866.1"/>
    </source>
</evidence>
<reference evidence="3 4" key="1">
    <citation type="submission" date="2018-11" db="EMBL/GenBank/DDBJ databases">
        <authorList>
            <consortium name="Pathogen Informatics"/>
        </authorList>
    </citation>
    <scope>NUCLEOTIDE SEQUENCE [LARGE SCALE GENOMIC DNA]</scope>
    <source>
        <strain evidence="3 4">Zambia</strain>
    </source>
</reference>
<proteinExistence type="predicted"/>
<dbReference type="AlphaFoldDB" id="A0A3P8H8W4"/>
<dbReference type="Proteomes" id="UP000277204">
    <property type="component" value="Unassembled WGS sequence"/>
</dbReference>
<dbReference type="Gene3D" id="1.10.340.70">
    <property type="match status" value="1"/>
</dbReference>